<dbReference type="InterPro" id="IPR024768">
    <property type="entry name" value="Marf1"/>
</dbReference>
<dbReference type="EMBL" id="JBANAX010000187">
    <property type="protein sequence ID" value="KAL1219169.1"/>
    <property type="molecule type" value="Genomic_DNA"/>
</dbReference>
<comment type="caution">
    <text evidence="2">The sequence shown here is derived from an EMBL/GenBank/DDBJ whole genome shotgun (WGS) entry which is preliminary data.</text>
</comment>
<dbReference type="CDD" id="cd10910">
    <property type="entry name" value="PIN_limkain_b1_N_like"/>
    <property type="match status" value="1"/>
</dbReference>
<dbReference type="Pfam" id="PF01936">
    <property type="entry name" value="NYN"/>
    <property type="match status" value="1"/>
</dbReference>
<evidence type="ECO:0000313" key="3">
    <source>
        <dbReference type="Proteomes" id="UP001558713"/>
    </source>
</evidence>
<feature type="domain" description="NYN" evidence="1">
    <location>
        <begin position="41"/>
        <end position="161"/>
    </location>
</feature>
<keyword evidence="3" id="KW-1185">Reference proteome</keyword>
<protein>
    <recommendedName>
        <fullName evidence="1">NYN domain-containing protein</fullName>
    </recommendedName>
</protein>
<gene>
    <name evidence="2" type="ORF">V5N11_000554</name>
</gene>
<organism evidence="2 3">
    <name type="scientific">Cardamine amara subsp. amara</name>
    <dbReference type="NCBI Taxonomy" id="228776"/>
    <lineage>
        <taxon>Eukaryota</taxon>
        <taxon>Viridiplantae</taxon>
        <taxon>Streptophyta</taxon>
        <taxon>Embryophyta</taxon>
        <taxon>Tracheophyta</taxon>
        <taxon>Spermatophyta</taxon>
        <taxon>Magnoliopsida</taxon>
        <taxon>eudicotyledons</taxon>
        <taxon>Gunneridae</taxon>
        <taxon>Pentapetalae</taxon>
        <taxon>rosids</taxon>
        <taxon>malvids</taxon>
        <taxon>Brassicales</taxon>
        <taxon>Brassicaceae</taxon>
        <taxon>Cardamineae</taxon>
        <taxon>Cardamine</taxon>
    </lineage>
</organism>
<evidence type="ECO:0000259" key="1">
    <source>
        <dbReference type="Pfam" id="PF01936"/>
    </source>
</evidence>
<evidence type="ECO:0000313" key="2">
    <source>
        <dbReference type="EMBL" id="KAL1219169.1"/>
    </source>
</evidence>
<dbReference type="PANTHER" id="PTHR14379:SF7">
    <property type="entry name" value="ENDONUCLEASE OR GLYCOSYL HYDROLASE-RELATED"/>
    <property type="match status" value="1"/>
</dbReference>
<name>A0ABD1BPQ8_CARAN</name>
<dbReference type="PANTHER" id="PTHR14379">
    <property type="entry name" value="LIMKAIN B LKAP"/>
    <property type="match status" value="1"/>
</dbReference>
<dbReference type="Proteomes" id="UP001558713">
    <property type="component" value="Unassembled WGS sequence"/>
</dbReference>
<proteinExistence type="predicted"/>
<accession>A0ABD1BPQ8</accession>
<dbReference type="InterPro" id="IPR021139">
    <property type="entry name" value="NYN"/>
</dbReference>
<sequence>MFHAAAKCSRAAFATIRDRTTTSVRERNSSEIHSRCNSAAKTGVFWDIEDCKIPDGLDAVDVSKNIKTALAEMGHGGPVSIKAYTNEKNQLQDHVFHSAGIELKRVSEGSKGKDRARDNAILVGMWGWAIDRREESSTIMVISDNIYTPTIEELEQKNHNVLWRSLSAEGKPIAQTRTSSNR</sequence>
<reference evidence="2 3" key="1">
    <citation type="submission" date="2024-04" db="EMBL/GenBank/DDBJ databases">
        <title>Genome assembly C_amara_ONT_v2.</title>
        <authorList>
            <person name="Yant L."/>
            <person name="Moore C."/>
            <person name="Slenker M."/>
        </authorList>
    </citation>
    <scope>NUCLEOTIDE SEQUENCE [LARGE SCALE GENOMIC DNA]</scope>
    <source>
        <tissue evidence="2">Leaf</tissue>
    </source>
</reference>
<dbReference type="AlphaFoldDB" id="A0ABD1BPQ8"/>